<dbReference type="PANTHER" id="PTHR11933">
    <property type="entry name" value="TRNA 5-METHYLAMINOMETHYL-2-THIOURIDYLATE -METHYLTRANSFERASE"/>
    <property type="match status" value="1"/>
</dbReference>
<dbReference type="Gene3D" id="2.30.30.280">
    <property type="entry name" value="Adenine nucleotide alpha hydrolases-like domains"/>
    <property type="match status" value="1"/>
</dbReference>
<dbReference type="InterPro" id="IPR023382">
    <property type="entry name" value="MnmA-like_central_sf"/>
</dbReference>
<dbReference type="InterPro" id="IPR004506">
    <property type="entry name" value="MnmA-like"/>
</dbReference>
<keyword evidence="10" id="KW-1015">Disulfide bond</keyword>
<keyword evidence="9" id="KW-0694">RNA-binding</keyword>
<dbReference type="GO" id="GO:0005524">
    <property type="term" value="F:ATP binding"/>
    <property type="evidence" value="ECO:0007669"/>
    <property type="project" value="UniProtKB-KW"/>
</dbReference>
<dbReference type="GO" id="GO:0032259">
    <property type="term" value="P:methylation"/>
    <property type="evidence" value="ECO:0007669"/>
    <property type="project" value="UniProtKB-KW"/>
</dbReference>
<dbReference type="EMBL" id="KV722350">
    <property type="protein sequence ID" value="OCH93829.1"/>
    <property type="molecule type" value="Genomic_DNA"/>
</dbReference>
<keyword evidence="8" id="KW-0067">ATP-binding</keyword>
<evidence type="ECO:0000256" key="4">
    <source>
        <dbReference type="ARBA" id="ARBA00022555"/>
    </source>
</evidence>
<dbReference type="GO" id="GO:0002143">
    <property type="term" value="P:tRNA wobble position uridine thiolation"/>
    <property type="evidence" value="ECO:0007669"/>
    <property type="project" value="TreeGrafter"/>
</dbReference>
<dbReference type="OrthoDB" id="3685at2759"/>
<dbReference type="EC" id="2.8.1.14" evidence="3"/>
<comment type="function">
    <text evidence="1">Catalyzes the 2-thiolation of uridine at the wobble position (U34) of mitochondrial tRNA(Lys), tRNA(Glu) and tRNA(Gln). Required for the formation of 5-taurinomethyl-2-thiouridine (tm5s2U) of mitochondrial tRNA(Lys), tRNA(Glu), and tRNA(Gln) at the wobble position. ATP is required to activate the C2 atom of the wobble base.</text>
</comment>
<evidence type="ECO:0000256" key="8">
    <source>
        <dbReference type="ARBA" id="ARBA00022840"/>
    </source>
</evidence>
<reference evidence="14 15" key="1">
    <citation type="submission" date="2016-07" db="EMBL/GenBank/DDBJ databases">
        <title>Draft genome of the white-rot fungus Obba rivulosa 3A-2.</title>
        <authorList>
            <consortium name="DOE Joint Genome Institute"/>
            <person name="Miettinen O."/>
            <person name="Riley R."/>
            <person name="Acob R."/>
            <person name="Barry K."/>
            <person name="Cullen D."/>
            <person name="De Vries R."/>
            <person name="Hainaut M."/>
            <person name="Hatakka A."/>
            <person name="Henrissat B."/>
            <person name="Hilden K."/>
            <person name="Kuo R."/>
            <person name="Labutti K."/>
            <person name="Lipzen A."/>
            <person name="Makela M.R."/>
            <person name="Sandor L."/>
            <person name="Spatafora J.W."/>
            <person name="Grigoriev I.V."/>
            <person name="Hibbett D.S."/>
        </authorList>
    </citation>
    <scope>NUCLEOTIDE SEQUENCE [LARGE SCALE GENOMIC DNA]</scope>
    <source>
        <strain evidence="14 15">3A-2</strain>
    </source>
</reference>
<dbReference type="Proteomes" id="UP000250043">
    <property type="component" value="Unassembled WGS sequence"/>
</dbReference>
<name>A0A8E2DQ99_9APHY</name>
<gene>
    <name evidence="14" type="ORF">OBBRIDRAFT_724009</name>
</gene>
<evidence type="ECO:0000313" key="14">
    <source>
        <dbReference type="EMBL" id="OCH93829.1"/>
    </source>
</evidence>
<evidence type="ECO:0000256" key="7">
    <source>
        <dbReference type="ARBA" id="ARBA00022741"/>
    </source>
</evidence>
<dbReference type="NCBIfam" id="TIGR00420">
    <property type="entry name" value="trmU"/>
    <property type="match status" value="1"/>
</dbReference>
<dbReference type="CDD" id="cd01998">
    <property type="entry name" value="MnmA_TRMU-like"/>
    <property type="match status" value="1"/>
</dbReference>
<dbReference type="Pfam" id="PF20259">
    <property type="entry name" value="tRNA_Me_trans_M"/>
    <property type="match status" value="1"/>
</dbReference>
<evidence type="ECO:0000256" key="5">
    <source>
        <dbReference type="ARBA" id="ARBA00022679"/>
    </source>
</evidence>
<keyword evidence="5 14" id="KW-0808">Transferase</keyword>
<keyword evidence="7" id="KW-0547">Nucleotide-binding</keyword>
<feature type="domain" description="tRNA-specific 2-thiouridylase MnmA-like C-terminal" evidence="12">
    <location>
        <begin position="285"/>
        <end position="367"/>
    </location>
</feature>
<dbReference type="GO" id="GO:0008168">
    <property type="term" value="F:methyltransferase activity"/>
    <property type="evidence" value="ECO:0007669"/>
    <property type="project" value="UniProtKB-KW"/>
</dbReference>
<keyword evidence="14" id="KW-0489">Methyltransferase</keyword>
<dbReference type="SUPFAM" id="SSF52402">
    <property type="entry name" value="Adenine nucleotide alpha hydrolases-like"/>
    <property type="match status" value="1"/>
</dbReference>
<comment type="catalytic activity">
    <reaction evidence="11">
        <text>5-taurinomethyluridine(34) in tRNA + S-sulfanyl-L-cysteinyl-[protein] + AH2 + ATP = 5-taurinomethyl-2-thiouridine(34) in tRNA + L-cysteinyl-[protein] + A + AMP + diphosphate + H(+)</text>
        <dbReference type="Rhea" id="RHEA:47040"/>
        <dbReference type="Rhea" id="RHEA-COMP:10131"/>
        <dbReference type="Rhea" id="RHEA-COMP:11726"/>
        <dbReference type="Rhea" id="RHEA-COMP:11732"/>
        <dbReference type="Rhea" id="RHEA-COMP:11733"/>
        <dbReference type="ChEBI" id="CHEBI:13193"/>
        <dbReference type="ChEBI" id="CHEBI:15378"/>
        <dbReference type="ChEBI" id="CHEBI:17499"/>
        <dbReference type="ChEBI" id="CHEBI:29950"/>
        <dbReference type="ChEBI" id="CHEBI:30616"/>
        <dbReference type="ChEBI" id="CHEBI:33019"/>
        <dbReference type="ChEBI" id="CHEBI:61963"/>
        <dbReference type="ChEBI" id="CHEBI:87171"/>
        <dbReference type="ChEBI" id="CHEBI:87172"/>
        <dbReference type="ChEBI" id="CHEBI:456215"/>
        <dbReference type="EC" id="2.8.1.14"/>
    </reaction>
</comment>
<dbReference type="Gene3D" id="2.40.30.10">
    <property type="entry name" value="Translation factors"/>
    <property type="match status" value="1"/>
</dbReference>
<keyword evidence="15" id="KW-1185">Reference proteome</keyword>
<dbReference type="InterPro" id="IPR014729">
    <property type="entry name" value="Rossmann-like_a/b/a_fold"/>
</dbReference>
<evidence type="ECO:0000256" key="9">
    <source>
        <dbReference type="ARBA" id="ARBA00022884"/>
    </source>
</evidence>
<dbReference type="NCBIfam" id="NF001138">
    <property type="entry name" value="PRK00143.1"/>
    <property type="match status" value="1"/>
</dbReference>
<dbReference type="InterPro" id="IPR046885">
    <property type="entry name" value="MnmA-like_C"/>
</dbReference>
<dbReference type="GO" id="GO:0005739">
    <property type="term" value="C:mitochondrion"/>
    <property type="evidence" value="ECO:0007669"/>
    <property type="project" value="TreeGrafter"/>
</dbReference>
<proteinExistence type="inferred from homology"/>
<evidence type="ECO:0000256" key="1">
    <source>
        <dbReference type="ARBA" id="ARBA00003986"/>
    </source>
</evidence>
<evidence type="ECO:0000256" key="10">
    <source>
        <dbReference type="ARBA" id="ARBA00023157"/>
    </source>
</evidence>
<accession>A0A8E2DQ99</accession>
<organism evidence="14 15">
    <name type="scientific">Obba rivulosa</name>
    <dbReference type="NCBI Taxonomy" id="1052685"/>
    <lineage>
        <taxon>Eukaryota</taxon>
        <taxon>Fungi</taxon>
        <taxon>Dikarya</taxon>
        <taxon>Basidiomycota</taxon>
        <taxon>Agaricomycotina</taxon>
        <taxon>Agaricomycetes</taxon>
        <taxon>Polyporales</taxon>
        <taxon>Gelatoporiaceae</taxon>
        <taxon>Obba</taxon>
    </lineage>
</organism>
<evidence type="ECO:0000256" key="2">
    <source>
        <dbReference type="ARBA" id="ARBA00006191"/>
    </source>
</evidence>
<dbReference type="Pfam" id="PF20258">
    <property type="entry name" value="tRNA_Me_trans_C"/>
    <property type="match status" value="1"/>
</dbReference>
<dbReference type="GO" id="GO:0000049">
    <property type="term" value="F:tRNA binding"/>
    <property type="evidence" value="ECO:0007669"/>
    <property type="project" value="UniProtKB-KW"/>
</dbReference>
<evidence type="ECO:0000259" key="12">
    <source>
        <dbReference type="Pfam" id="PF20258"/>
    </source>
</evidence>
<evidence type="ECO:0000256" key="3">
    <source>
        <dbReference type="ARBA" id="ARBA00011953"/>
    </source>
</evidence>
<keyword evidence="4" id="KW-0820">tRNA-binding</keyword>
<sequence length="383" mass="43137">MSGGVDSSVTARLLAEQDYDLSAVFMRNWDTRDESATDSGCEWKKDWEDVQRVCKMLDIPCKLIDLSREYWTRVFEPCLRLWEKGETPNPDIWCNREVKFGALFDRITSEDTWLATGHYADKAWSTQTTSRSSIPTSATFPRPQLARPLDRNKDQTYYLAAITEASLARTLFPLARLKKPEVRDLARQWGLPTAQREESMGVCFVGEKKRFDQFIAQYIPPCQGQIVDHITGKVLGTHQGLWSFTIGQNARIPGMPERMCVARKDPSKNEVRVVPGSDHPALYVKSIVAEEWSWIWADSPPAEIRDESGFGARVQFRHRMLDVPCTVRQGTDDRSVVITFDEPQKAVAAGQIAVVWDDAICLGCGIITEAGDGVAASDAMARR</sequence>
<protein>
    <recommendedName>
        <fullName evidence="3">tRNA-5-taurinomethyluridine 2-sulfurtransferase</fullName>
        <ecNumber evidence="3">2.8.1.14</ecNumber>
    </recommendedName>
</protein>
<dbReference type="AlphaFoldDB" id="A0A8E2DQ99"/>
<evidence type="ECO:0000256" key="11">
    <source>
        <dbReference type="ARBA" id="ARBA00049564"/>
    </source>
</evidence>
<dbReference type="Pfam" id="PF03054">
    <property type="entry name" value="tRNA_Me_trans"/>
    <property type="match status" value="1"/>
</dbReference>
<dbReference type="GO" id="GO:0016783">
    <property type="term" value="F:sulfurtransferase activity"/>
    <property type="evidence" value="ECO:0007669"/>
    <property type="project" value="InterPro"/>
</dbReference>
<dbReference type="PANTHER" id="PTHR11933:SF5">
    <property type="entry name" value="MITOCHONDRIAL TRNA-SPECIFIC 2-THIOURIDYLASE 1"/>
    <property type="match status" value="1"/>
</dbReference>
<evidence type="ECO:0000256" key="6">
    <source>
        <dbReference type="ARBA" id="ARBA00022694"/>
    </source>
</evidence>
<evidence type="ECO:0000313" key="15">
    <source>
        <dbReference type="Proteomes" id="UP000250043"/>
    </source>
</evidence>
<evidence type="ECO:0000259" key="13">
    <source>
        <dbReference type="Pfam" id="PF20259"/>
    </source>
</evidence>
<comment type="similarity">
    <text evidence="2">Belongs to the MnmA/TRMU family.</text>
</comment>
<keyword evidence="6" id="KW-0819">tRNA processing</keyword>
<dbReference type="InterPro" id="IPR046884">
    <property type="entry name" value="MnmA-like_central"/>
</dbReference>
<feature type="domain" description="tRNA-specific 2-thiouridylase MnmA-like central" evidence="13">
    <location>
        <begin position="213"/>
        <end position="274"/>
    </location>
</feature>
<dbReference type="Gene3D" id="3.40.50.620">
    <property type="entry name" value="HUPs"/>
    <property type="match status" value="1"/>
</dbReference>